<sequence length="145" mass="16628">MVWLRHTNPMHCFAFRLQLHLAQLDCIQPQIDRTFWSCRCGFACRRAQICITPVTDLGASWQTGSCCRRAYCEQWAFESFCSRLLQESDLLTPATDGSNEEPPDVLAVAQESICKDGPIIWRDRERHLLEILGSYNSLVSTSMKQ</sequence>
<keyword evidence="3" id="KW-1185">Reference proteome</keyword>
<keyword evidence="1" id="KW-0732">Signal</keyword>
<dbReference type="AlphaFoldDB" id="A0AAD7QUL3"/>
<feature type="chain" id="PRO_5041966047" evidence="1">
    <location>
        <begin position="25"/>
        <end position="145"/>
    </location>
</feature>
<dbReference type="EMBL" id="JARPMG010000003">
    <property type="protein sequence ID" value="KAJ8101685.1"/>
    <property type="molecule type" value="Genomic_DNA"/>
</dbReference>
<dbReference type="GeneID" id="80886572"/>
<feature type="signal peptide" evidence="1">
    <location>
        <begin position="1"/>
        <end position="24"/>
    </location>
</feature>
<gene>
    <name evidence="2" type="ORF">POJ06DRAFT_69291</name>
</gene>
<evidence type="ECO:0000313" key="3">
    <source>
        <dbReference type="Proteomes" id="UP001217417"/>
    </source>
</evidence>
<protein>
    <submittedName>
        <fullName evidence="2">Uncharacterized protein</fullName>
    </submittedName>
</protein>
<proteinExistence type="predicted"/>
<name>A0AAD7QUL3_9ASCO</name>
<organism evidence="2 3">
    <name type="scientific">Lipomyces tetrasporus</name>
    <dbReference type="NCBI Taxonomy" id="54092"/>
    <lineage>
        <taxon>Eukaryota</taxon>
        <taxon>Fungi</taxon>
        <taxon>Dikarya</taxon>
        <taxon>Ascomycota</taxon>
        <taxon>Saccharomycotina</taxon>
        <taxon>Lipomycetes</taxon>
        <taxon>Lipomycetales</taxon>
        <taxon>Lipomycetaceae</taxon>
        <taxon>Lipomyces</taxon>
    </lineage>
</organism>
<reference evidence="2" key="1">
    <citation type="submission" date="2023-03" db="EMBL/GenBank/DDBJ databases">
        <title>Near-Complete genome sequence of Lipomyces tetrasporous NRRL Y-64009, an oleaginous yeast capable of growing on lignocellulosic hydrolysates.</title>
        <authorList>
            <consortium name="Lawrence Berkeley National Laboratory"/>
            <person name="Jagtap S.S."/>
            <person name="Liu J.-J."/>
            <person name="Walukiewicz H.E."/>
            <person name="Pangilinan J."/>
            <person name="Lipzen A."/>
            <person name="Ahrendt S."/>
            <person name="Koriabine M."/>
            <person name="Cobaugh K."/>
            <person name="Salamov A."/>
            <person name="Yoshinaga Y."/>
            <person name="Ng V."/>
            <person name="Daum C."/>
            <person name="Grigoriev I.V."/>
            <person name="Slininger P.J."/>
            <person name="Dien B.S."/>
            <person name="Jin Y.-S."/>
            <person name="Rao C.V."/>
        </authorList>
    </citation>
    <scope>NUCLEOTIDE SEQUENCE</scope>
    <source>
        <strain evidence="2">NRRL Y-64009</strain>
    </source>
</reference>
<evidence type="ECO:0000256" key="1">
    <source>
        <dbReference type="SAM" id="SignalP"/>
    </source>
</evidence>
<dbReference type="RefSeq" id="XP_056045135.1">
    <property type="nucleotide sequence ID" value="XM_056191406.1"/>
</dbReference>
<dbReference type="Proteomes" id="UP001217417">
    <property type="component" value="Unassembled WGS sequence"/>
</dbReference>
<evidence type="ECO:0000313" key="2">
    <source>
        <dbReference type="EMBL" id="KAJ8101685.1"/>
    </source>
</evidence>
<comment type="caution">
    <text evidence="2">The sequence shown here is derived from an EMBL/GenBank/DDBJ whole genome shotgun (WGS) entry which is preliminary data.</text>
</comment>
<accession>A0AAD7QUL3</accession>